<protein>
    <submittedName>
        <fullName evidence="2">DUF59 domain-containing protein</fullName>
    </submittedName>
</protein>
<comment type="caution">
    <text evidence="2">The sequence shown here is derived from an EMBL/GenBank/DDBJ whole genome shotgun (WGS) entry which is preliminary data.</text>
</comment>
<dbReference type="SUPFAM" id="SSF117916">
    <property type="entry name" value="Fe-S cluster assembly (FSCA) domain-like"/>
    <property type="match status" value="1"/>
</dbReference>
<dbReference type="InterPro" id="IPR002744">
    <property type="entry name" value="MIP18-like"/>
</dbReference>
<evidence type="ECO:0000313" key="2">
    <source>
        <dbReference type="EMBL" id="HDR50789.1"/>
    </source>
</evidence>
<evidence type="ECO:0000259" key="1">
    <source>
        <dbReference type="Pfam" id="PF01883"/>
    </source>
</evidence>
<gene>
    <name evidence="2" type="ORF">ENN90_04085</name>
</gene>
<name>A0A831LL91_9BACT</name>
<feature type="domain" description="MIP18 family-like" evidence="1">
    <location>
        <begin position="4"/>
        <end position="59"/>
    </location>
</feature>
<dbReference type="Pfam" id="PF01883">
    <property type="entry name" value="FeS_assembly_P"/>
    <property type="match status" value="1"/>
</dbReference>
<dbReference type="EMBL" id="DSDK01000228">
    <property type="protein sequence ID" value="HDR50789.1"/>
    <property type="molecule type" value="Genomic_DNA"/>
</dbReference>
<sequence length="95" mass="10868">MTQQELIKTLETVEHPAISYSLIKLGIVSHVELNENKVNVVFAFPFPNIPIADVLINSIAQPIYDMGLEFEHSIRIMTDEEKNRFLQLEAEAWKG</sequence>
<organism evidence="2">
    <name type="scientific">Mariniphaga anaerophila</name>
    <dbReference type="NCBI Taxonomy" id="1484053"/>
    <lineage>
        <taxon>Bacteria</taxon>
        <taxon>Pseudomonadati</taxon>
        <taxon>Bacteroidota</taxon>
        <taxon>Bacteroidia</taxon>
        <taxon>Marinilabiliales</taxon>
        <taxon>Prolixibacteraceae</taxon>
        <taxon>Mariniphaga</taxon>
    </lineage>
</organism>
<proteinExistence type="predicted"/>
<dbReference type="InterPro" id="IPR034904">
    <property type="entry name" value="FSCA_dom_sf"/>
</dbReference>
<dbReference type="AlphaFoldDB" id="A0A831LL91"/>
<reference evidence="2" key="1">
    <citation type="journal article" date="2020" name="mSystems">
        <title>Genome- and Community-Level Interaction Insights into Carbon Utilization and Element Cycling Functions of Hydrothermarchaeota in Hydrothermal Sediment.</title>
        <authorList>
            <person name="Zhou Z."/>
            <person name="Liu Y."/>
            <person name="Xu W."/>
            <person name="Pan J."/>
            <person name="Luo Z.H."/>
            <person name="Li M."/>
        </authorList>
    </citation>
    <scope>NUCLEOTIDE SEQUENCE [LARGE SCALE GENOMIC DNA]</scope>
    <source>
        <strain evidence="2">SpSt-1217</strain>
    </source>
</reference>
<accession>A0A831LL91</accession>
<dbReference type="Proteomes" id="UP000886047">
    <property type="component" value="Unassembled WGS sequence"/>
</dbReference>
<dbReference type="Gene3D" id="3.30.300.130">
    <property type="entry name" value="Fe-S cluster assembly (FSCA)"/>
    <property type="match status" value="1"/>
</dbReference>